<reference evidence="1" key="1">
    <citation type="submission" date="2023-01" db="EMBL/GenBank/DDBJ databases">
        <title>Genome assembly of the deep-sea coral Lophelia pertusa.</title>
        <authorList>
            <person name="Herrera S."/>
            <person name="Cordes E."/>
        </authorList>
    </citation>
    <scope>NUCLEOTIDE SEQUENCE</scope>
    <source>
        <strain evidence="1">USNM1676648</strain>
        <tissue evidence="1">Polyp</tissue>
    </source>
</reference>
<keyword evidence="2" id="KW-1185">Reference proteome</keyword>
<evidence type="ECO:0000313" key="1">
    <source>
        <dbReference type="EMBL" id="KAJ7377109.1"/>
    </source>
</evidence>
<gene>
    <name evidence="1" type="ORF">OS493_030704</name>
</gene>
<dbReference type="Proteomes" id="UP001163046">
    <property type="component" value="Unassembled WGS sequence"/>
</dbReference>
<evidence type="ECO:0000313" key="2">
    <source>
        <dbReference type="Proteomes" id="UP001163046"/>
    </source>
</evidence>
<accession>A0A9W9ZBQ1</accession>
<sequence>MPEKNLCVLLEQINTFLSLVYKSRTTLGTFCVGLHDELPLEEGNKGREGWREREKG</sequence>
<proteinExistence type="predicted"/>
<dbReference type="AlphaFoldDB" id="A0A9W9ZBQ1"/>
<dbReference type="EMBL" id="MU826383">
    <property type="protein sequence ID" value="KAJ7377109.1"/>
    <property type="molecule type" value="Genomic_DNA"/>
</dbReference>
<comment type="caution">
    <text evidence="1">The sequence shown here is derived from an EMBL/GenBank/DDBJ whole genome shotgun (WGS) entry which is preliminary data.</text>
</comment>
<name>A0A9W9ZBQ1_9CNID</name>
<protein>
    <submittedName>
        <fullName evidence="1">Uncharacterized protein</fullName>
    </submittedName>
</protein>
<organism evidence="1 2">
    <name type="scientific">Desmophyllum pertusum</name>
    <dbReference type="NCBI Taxonomy" id="174260"/>
    <lineage>
        <taxon>Eukaryota</taxon>
        <taxon>Metazoa</taxon>
        <taxon>Cnidaria</taxon>
        <taxon>Anthozoa</taxon>
        <taxon>Hexacorallia</taxon>
        <taxon>Scleractinia</taxon>
        <taxon>Caryophylliina</taxon>
        <taxon>Caryophylliidae</taxon>
        <taxon>Desmophyllum</taxon>
    </lineage>
</organism>